<feature type="region of interest" description="Disordered" evidence="1">
    <location>
        <begin position="32"/>
        <end position="55"/>
    </location>
</feature>
<reference evidence="2 3" key="1">
    <citation type="journal article" date="2011" name="Science">
        <title>The ecoresponsive genome of Daphnia pulex.</title>
        <authorList>
            <person name="Colbourne J.K."/>
            <person name="Pfrender M.E."/>
            <person name="Gilbert D."/>
            <person name="Thomas W.K."/>
            <person name="Tucker A."/>
            <person name="Oakley T.H."/>
            <person name="Tokishita S."/>
            <person name="Aerts A."/>
            <person name="Arnold G.J."/>
            <person name="Basu M.K."/>
            <person name="Bauer D.J."/>
            <person name="Caceres C.E."/>
            <person name="Carmel L."/>
            <person name="Casola C."/>
            <person name="Choi J.H."/>
            <person name="Detter J.C."/>
            <person name="Dong Q."/>
            <person name="Dusheyko S."/>
            <person name="Eads B.D."/>
            <person name="Frohlich T."/>
            <person name="Geiler-Samerotte K.A."/>
            <person name="Gerlach D."/>
            <person name="Hatcher P."/>
            <person name="Jogdeo S."/>
            <person name="Krijgsveld J."/>
            <person name="Kriventseva E.V."/>
            <person name="Kultz D."/>
            <person name="Laforsch C."/>
            <person name="Lindquist E."/>
            <person name="Lopez J."/>
            <person name="Manak J.R."/>
            <person name="Muller J."/>
            <person name="Pangilinan J."/>
            <person name="Patwardhan R.P."/>
            <person name="Pitluck S."/>
            <person name="Pritham E.J."/>
            <person name="Rechtsteiner A."/>
            <person name="Rho M."/>
            <person name="Rogozin I.B."/>
            <person name="Sakarya O."/>
            <person name="Salamov A."/>
            <person name="Schaack S."/>
            <person name="Shapiro H."/>
            <person name="Shiga Y."/>
            <person name="Skalitzky C."/>
            <person name="Smith Z."/>
            <person name="Souvorov A."/>
            <person name="Sung W."/>
            <person name="Tang Z."/>
            <person name="Tsuchiya D."/>
            <person name="Tu H."/>
            <person name="Vos H."/>
            <person name="Wang M."/>
            <person name="Wolf Y.I."/>
            <person name="Yamagata H."/>
            <person name="Yamada T."/>
            <person name="Ye Y."/>
            <person name="Shaw J.R."/>
            <person name="Andrews J."/>
            <person name="Crease T.J."/>
            <person name="Tang H."/>
            <person name="Lucas S.M."/>
            <person name="Robertson H.M."/>
            <person name="Bork P."/>
            <person name="Koonin E.V."/>
            <person name="Zdobnov E.M."/>
            <person name="Grigoriev I.V."/>
            <person name="Lynch M."/>
            <person name="Boore J.L."/>
        </authorList>
    </citation>
    <scope>NUCLEOTIDE SEQUENCE [LARGE SCALE GENOMIC DNA]</scope>
</reference>
<organism evidence="2 3">
    <name type="scientific">Daphnia pulex</name>
    <name type="common">Water flea</name>
    <dbReference type="NCBI Taxonomy" id="6669"/>
    <lineage>
        <taxon>Eukaryota</taxon>
        <taxon>Metazoa</taxon>
        <taxon>Ecdysozoa</taxon>
        <taxon>Arthropoda</taxon>
        <taxon>Crustacea</taxon>
        <taxon>Branchiopoda</taxon>
        <taxon>Diplostraca</taxon>
        <taxon>Cladocera</taxon>
        <taxon>Anomopoda</taxon>
        <taxon>Daphniidae</taxon>
        <taxon>Daphnia</taxon>
    </lineage>
</organism>
<sequence length="68" mass="7513">MNVEHTPVSKSALAWAATPYPLKCRYTPPRYGAVDNQLPGPSTKKTETTGTISGTHNDWLKVEDEQAR</sequence>
<dbReference type="AlphaFoldDB" id="E9HDT1"/>
<evidence type="ECO:0000313" key="2">
    <source>
        <dbReference type="EMBL" id="EFX70079.1"/>
    </source>
</evidence>
<accession>E9HDT1</accession>
<proteinExistence type="predicted"/>
<name>E9HDT1_DAPPU</name>
<dbReference type="HOGENOM" id="CLU_2796533_0_0_1"/>
<dbReference type="KEGG" id="dpx:DAPPUDRAFT_257543"/>
<protein>
    <submittedName>
        <fullName evidence="2">Uncharacterized protein</fullName>
    </submittedName>
</protein>
<gene>
    <name evidence="2" type="ORF">DAPPUDRAFT_257543</name>
</gene>
<dbReference type="Proteomes" id="UP000000305">
    <property type="component" value="Unassembled WGS sequence"/>
</dbReference>
<dbReference type="InParanoid" id="E9HDT1"/>
<evidence type="ECO:0000256" key="1">
    <source>
        <dbReference type="SAM" id="MobiDB-lite"/>
    </source>
</evidence>
<evidence type="ECO:0000313" key="3">
    <source>
        <dbReference type="Proteomes" id="UP000000305"/>
    </source>
</evidence>
<dbReference type="EMBL" id="GL732625">
    <property type="protein sequence ID" value="EFX70079.1"/>
    <property type="molecule type" value="Genomic_DNA"/>
</dbReference>
<keyword evidence="3" id="KW-1185">Reference proteome</keyword>